<protein>
    <submittedName>
        <fullName evidence="2">Uncharacterized protein</fullName>
    </submittedName>
</protein>
<gene>
    <name evidence="2" type="ORF">EV197_1452</name>
</gene>
<keyword evidence="3" id="KW-1185">Reference proteome</keyword>
<name>A0A4Q7PIF2_9FLAO</name>
<organism evidence="2 3">
    <name type="scientific">Aquimarina brevivitae</name>
    <dbReference type="NCBI Taxonomy" id="323412"/>
    <lineage>
        <taxon>Bacteria</taxon>
        <taxon>Pseudomonadati</taxon>
        <taxon>Bacteroidota</taxon>
        <taxon>Flavobacteriia</taxon>
        <taxon>Flavobacteriales</taxon>
        <taxon>Flavobacteriaceae</taxon>
        <taxon>Aquimarina</taxon>
    </lineage>
</organism>
<comment type="caution">
    <text evidence="2">The sequence shown here is derived from an EMBL/GenBank/DDBJ whole genome shotgun (WGS) entry which is preliminary data.</text>
</comment>
<proteinExistence type="predicted"/>
<evidence type="ECO:0000256" key="1">
    <source>
        <dbReference type="SAM" id="Phobius"/>
    </source>
</evidence>
<dbReference type="EMBL" id="SGXE01000001">
    <property type="protein sequence ID" value="RZT00216.1"/>
    <property type="molecule type" value="Genomic_DNA"/>
</dbReference>
<keyword evidence="1" id="KW-1133">Transmembrane helix</keyword>
<evidence type="ECO:0000313" key="3">
    <source>
        <dbReference type="Proteomes" id="UP000292262"/>
    </source>
</evidence>
<dbReference type="OrthoDB" id="1179726at2"/>
<dbReference type="AlphaFoldDB" id="A0A4Q7PIF2"/>
<evidence type="ECO:0000313" key="2">
    <source>
        <dbReference type="EMBL" id="RZT00216.1"/>
    </source>
</evidence>
<accession>A0A4Q7PIF2</accession>
<feature type="transmembrane region" description="Helical" evidence="1">
    <location>
        <begin position="38"/>
        <end position="56"/>
    </location>
</feature>
<dbReference type="Proteomes" id="UP000292262">
    <property type="component" value="Unassembled WGS sequence"/>
</dbReference>
<sequence length="62" mass="7260">MFSTGQLIFAGCFVLAFIIIMIYSYRKDITLHRKYYRGSLYILLAFTVFVALLFALKSYLHP</sequence>
<keyword evidence="1" id="KW-0472">Membrane</keyword>
<feature type="transmembrane region" description="Helical" evidence="1">
    <location>
        <begin position="6"/>
        <end position="26"/>
    </location>
</feature>
<reference evidence="2 3" key="1">
    <citation type="submission" date="2019-02" db="EMBL/GenBank/DDBJ databases">
        <title>Genomic Encyclopedia of Type Strains, Phase IV (KMG-IV): sequencing the most valuable type-strain genomes for metagenomic binning, comparative biology and taxonomic classification.</title>
        <authorList>
            <person name="Goeker M."/>
        </authorList>
    </citation>
    <scope>NUCLEOTIDE SEQUENCE [LARGE SCALE GENOMIC DNA]</scope>
    <source>
        <strain evidence="2 3">DSM 17196</strain>
    </source>
</reference>
<keyword evidence="1" id="KW-0812">Transmembrane</keyword>